<feature type="domain" description="TfoX N-terminal" evidence="1">
    <location>
        <begin position="16"/>
        <end position="101"/>
    </location>
</feature>
<dbReference type="SUPFAM" id="SSF159894">
    <property type="entry name" value="YgaC/TfoX-N like"/>
    <property type="match status" value="1"/>
</dbReference>
<evidence type="ECO:0000313" key="2">
    <source>
        <dbReference type="EMBL" id="CZF77671.1"/>
    </source>
</evidence>
<sequence length="108" mass="11942">MAYDEQLTQRFRDATSNVKGITEKHMMGGVCFLHHGNMIGGADKGRFMFRVGKENEDIALENPGAEVMVQGGRKMSGLLFVDAEHVDSQALDDWISLALSFVETLPPK</sequence>
<protein>
    <recommendedName>
        <fullName evidence="1">TfoX N-terminal domain-containing protein</fullName>
    </recommendedName>
</protein>
<proteinExistence type="predicted"/>
<dbReference type="Proteomes" id="UP000071641">
    <property type="component" value="Unassembled WGS sequence"/>
</dbReference>
<reference evidence="3" key="1">
    <citation type="submission" date="2016-02" db="EMBL/GenBank/DDBJ databases">
        <authorList>
            <person name="Rodrigo-Torres Lidia"/>
            <person name="Arahal R.David."/>
        </authorList>
    </citation>
    <scope>NUCLEOTIDE SEQUENCE [LARGE SCALE GENOMIC DNA]</scope>
    <source>
        <strain evidence="3">CECT 9029</strain>
    </source>
</reference>
<accession>A0A128EUI9</accession>
<dbReference type="EMBL" id="FIZX01000001">
    <property type="protein sequence ID" value="CZF77671.1"/>
    <property type="molecule type" value="Genomic_DNA"/>
</dbReference>
<dbReference type="OrthoDB" id="214902at2"/>
<gene>
    <name evidence="2" type="ORF">GCE9029_00346</name>
</gene>
<dbReference type="Pfam" id="PF04993">
    <property type="entry name" value="TfoX_N"/>
    <property type="match status" value="1"/>
</dbReference>
<dbReference type="STRING" id="1796497.GCE9029_00346"/>
<evidence type="ECO:0000313" key="3">
    <source>
        <dbReference type="Proteomes" id="UP000071641"/>
    </source>
</evidence>
<evidence type="ECO:0000259" key="1">
    <source>
        <dbReference type="Pfam" id="PF04993"/>
    </source>
</evidence>
<organism evidence="2 3">
    <name type="scientific">Grimontia celer</name>
    <dbReference type="NCBI Taxonomy" id="1796497"/>
    <lineage>
        <taxon>Bacteria</taxon>
        <taxon>Pseudomonadati</taxon>
        <taxon>Pseudomonadota</taxon>
        <taxon>Gammaproteobacteria</taxon>
        <taxon>Vibrionales</taxon>
        <taxon>Vibrionaceae</taxon>
        <taxon>Grimontia</taxon>
    </lineage>
</organism>
<keyword evidence="3" id="KW-1185">Reference proteome</keyword>
<name>A0A128EUI9_9GAMM</name>
<dbReference type="Gene3D" id="3.30.1460.30">
    <property type="entry name" value="YgaC/TfoX-N like chaperone"/>
    <property type="match status" value="1"/>
</dbReference>
<dbReference type="InterPro" id="IPR007076">
    <property type="entry name" value="TfoX_N"/>
</dbReference>
<dbReference type="RefSeq" id="WP_062660756.1">
    <property type="nucleotide sequence ID" value="NZ_FIZX01000001.1"/>
</dbReference>
<dbReference type="AlphaFoldDB" id="A0A128EUI9"/>